<proteinExistence type="predicted"/>
<name>A0A0D3K845_EMIH1</name>
<evidence type="ECO:0000259" key="6">
    <source>
        <dbReference type="PROSITE" id="PS50103"/>
    </source>
</evidence>
<dbReference type="AlphaFoldDB" id="A0A0D3K845"/>
<dbReference type="SMART" id="SM00356">
    <property type="entry name" value="ZnF_C3H1"/>
    <property type="match status" value="2"/>
</dbReference>
<keyword evidence="3 4" id="KW-0862">Zinc</keyword>
<keyword evidence="2 4" id="KW-0863">Zinc-finger</keyword>
<dbReference type="Proteomes" id="UP000013827">
    <property type="component" value="Unassembled WGS sequence"/>
</dbReference>
<feature type="domain" description="C3H1-type" evidence="6">
    <location>
        <begin position="88"/>
        <end position="116"/>
    </location>
</feature>
<evidence type="ECO:0000256" key="2">
    <source>
        <dbReference type="ARBA" id="ARBA00022771"/>
    </source>
</evidence>
<organism evidence="7 8">
    <name type="scientific">Emiliania huxleyi (strain CCMP1516)</name>
    <dbReference type="NCBI Taxonomy" id="280463"/>
    <lineage>
        <taxon>Eukaryota</taxon>
        <taxon>Haptista</taxon>
        <taxon>Haptophyta</taxon>
        <taxon>Prymnesiophyceae</taxon>
        <taxon>Isochrysidales</taxon>
        <taxon>Noelaerhabdaceae</taxon>
        <taxon>Emiliania</taxon>
    </lineage>
</organism>
<keyword evidence="1 4" id="KW-0479">Metal-binding</keyword>
<dbReference type="PaxDb" id="2903-EOD31930"/>
<dbReference type="InterPro" id="IPR000571">
    <property type="entry name" value="Znf_CCCH"/>
</dbReference>
<evidence type="ECO:0000256" key="1">
    <source>
        <dbReference type="ARBA" id="ARBA00022723"/>
    </source>
</evidence>
<dbReference type="RefSeq" id="XP_005784359.1">
    <property type="nucleotide sequence ID" value="XM_005784302.1"/>
</dbReference>
<dbReference type="GO" id="GO:0008270">
    <property type="term" value="F:zinc ion binding"/>
    <property type="evidence" value="ECO:0007669"/>
    <property type="project" value="UniProtKB-KW"/>
</dbReference>
<feature type="compositionally biased region" description="Low complexity" evidence="5">
    <location>
        <begin position="10"/>
        <end position="86"/>
    </location>
</feature>
<evidence type="ECO:0000256" key="3">
    <source>
        <dbReference type="ARBA" id="ARBA00022833"/>
    </source>
</evidence>
<dbReference type="EnsemblProtists" id="EOD31930">
    <property type="protein sequence ID" value="EOD31930"/>
    <property type="gene ID" value="EMIHUDRAFT_231169"/>
</dbReference>
<dbReference type="Gene3D" id="3.30.1370.210">
    <property type="match status" value="1"/>
</dbReference>
<evidence type="ECO:0000313" key="8">
    <source>
        <dbReference type="Proteomes" id="UP000013827"/>
    </source>
</evidence>
<sequence>MSFSTSSISAPALMLEGEAEAPELAQAAPSPEGPADAAEAPAPSSSNSSGAQGGSAQTASAAAAPEPVATSSGQPSSSGPSSPHSPAAEETRICFPFLNRGVCSFGAGCRFRHLAPDHPDAIADRVRTGHIFKIANVQDEKVQAQLQELTAATSPSAQALAPPTAASHDARICFPFLNHGRCDREATCRFRHLAPDHPDAVADRMRTGAYDKIPPHANPLIEQNPHVTPGEPASRVAACVTPDEPPRPRSAPLHCSGSGKGNDR</sequence>
<dbReference type="PROSITE" id="PS50103">
    <property type="entry name" value="ZF_C3H1"/>
    <property type="match status" value="2"/>
</dbReference>
<keyword evidence="8" id="KW-1185">Reference proteome</keyword>
<evidence type="ECO:0000313" key="7">
    <source>
        <dbReference type="EnsemblProtists" id="EOD31930"/>
    </source>
</evidence>
<protein>
    <recommendedName>
        <fullName evidence="6">C3H1-type domain-containing protein</fullName>
    </recommendedName>
</protein>
<evidence type="ECO:0000256" key="4">
    <source>
        <dbReference type="PROSITE-ProRule" id="PRU00723"/>
    </source>
</evidence>
<dbReference type="GeneID" id="17277205"/>
<evidence type="ECO:0000256" key="5">
    <source>
        <dbReference type="SAM" id="MobiDB-lite"/>
    </source>
</evidence>
<dbReference type="SUPFAM" id="SSF90229">
    <property type="entry name" value="CCCH zinc finger"/>
    <property type="match status" value="1"/>
</dbReference>
<feature type="region of interest" description="Disordered" evidence="5">
    <location>
        <begin position="214"/>
        <end position="264"/>
    </location>
</feature>
<dbReference type="HOGENOM" id="CLU_1055371_0_0_1"/>
<reference evidence="7" key="2">
    <citation type="submission" date="2024-10" db="UniProtKB">
        <authorList>
            <consortium name="EnsemblProtists"/>
        </authorList>
    </citation>
    <scope>IDENTIFICATION</scope>
</reference>
<feature type="domain" description="C3H1-type" evidence="6">
    <location>
        <begin position="167"/>
        <end position="195"/>
    </location>
</feature>
<feature type="zinc finger region" description="C3H1-type" evidence="4">
    <location>
        <begin position="167"/>
        <end position="195"/>
    </location>
</feature>
<dbReference type="InterPro" id="IPR036855">
    <property type="entry name" value="Znf_CCCH_sf"/>
</dbReference>
<reference evidence="8" key="1">
    <citation type="journal article" date="2013" name="Nature">
        <title>Pan genome of the phytoplankton Emiliania underpins its global distribution.</title>
        <authorList>
            <person name="Read B.A."/>
            <person name="Kegel J."/>
            <person name="Klute M.J."/>
            <person name="Kuo A."/>
            <person name="Lefebvre S.C."/>
            <person name="Maumus F."/>
            <person name="Mayer C."/>
            <person name="Miller J."/>
            <person name="Monier A."/>
            <person name="Salamov A."/>
            <person name="Young J."/>
            <person name="Aguilar M."/>
            <person name="Claverie J.M."/>
            <person name="Frickenhaus S."/>
            <person name="Gonzalez K."/>
            <person name="Herman E.K."/>
            <person name="Lin Y.C."/>
            <person name="Napier J."/>
            <person name="Ogata H."/>
            <person name="Sarno A.F."/>
            <person name="Shmutz J."/>
            <person name="Schroeder D."/>
            <person name="de Vargas C."/>
            <person name="Verret F."/>
            <person name="von Dassow P."/>
            <person name="Valentin K."/>
            <person name="Van de Peer Y."/>
            <person name="Wheeler G."/>
            <person name="Dacks J.B."/>
            <person name="Delwiche C.F."/>
            <person name="Dyhrman S.T."/>
            <person name="Glockner G."/>
            <person name="John U."/>
            <person name="Richards T."/>
            <person name="Worden A.Z."/>
            <person name="Zhang X."/>
            <person name="Grigoriev I.V."/>
            <person name="Allen A.E."/>
            <person name="Bidle K."/>
            <person name="Borodovsky M."/>
            <person name="Bowler C."/>
            <person name="Brownlee C."/>
            <person name="Cock J.M."/>
            <person name="Elias M."/>
            <person name="Gladyshev V.N."/>
            <person name="Groth M."/>
            <person name="Guda C."/>
            <person name="Hadaegh A."/>
            <person name="Iglesias-Rodriguez M.D."/>
            <person name="Jenkins J."/>
            <person name="Jones B.M."/>
            <person name="Lawson T."/>
            <person name="Leese F."/>
            <person name="Lindquist E."/>
            <person name="Lobanov A."/>
            <person name="Lomsadze A."/>
            <person name="Malik S.B."/>
            <person name="Marsh M.E."/>
            <person name="Mackinder L."/>
            <person name="Mock T."/>
            <person name="Mueller-Roeber B."/>
            <person name="Pagarete A."/>
            <person name="Parker M."/>
            <person name="Probert I."/>
            <person name="Quesneville H."/>
            <person name="Raines C."/>
            <person name="Rensing S.A."/>
            <person name="Riano-Pachon D.M."/>
            <person name="Richier S."/>
            <person name="Rokitta S."/>
            <person name="Shiraiwa Y."/>
            <person name="Soanes D.M."/>
            <person name="van der Giezen M."/>
            <person name="Wahlund T.M."/>
            <person name="Williams B."/>
            <person name="Wilson W."/>
            <person name="Wolfe G."/>
            <person name="Wurch L.L."/>
        </authorList>
    </citation>
    <scope>NUCLEOTIDE SEQUENCE</scope>
</reference>
<feature type="zinc finger region" description="C3H1-type" evidence="4">
    <location>
        <begin position="88"/>
        <end position="116"/>
    </location>
</feature>
<feature type="region of interest" description="Disordered" evidence="5">
    <location>
        <begin position="1"/>
        <end position="88"/>
    </location>
</feature>
<dbReference type="KEGG" id="ehx:EMIHUDRAFT_231169"/>
<accession>A0A0D3K845</accession>